<dbReference type="FunFam" id="1.25.40.10:FF:000798">
    <property type="entry name" value="Pentatricopeptide repeat-containing protein At3g49170, chloroplastic"/>
    <property type="match status" value="1"/>
</dbReference>
<dbReference type="GO" id="GO:0003723">
    <property type="term" value="F:RNA binding"/>
    <property type="evidence" value="ECO:0007669"/>
    <property type="project" value="InterPro"/>
</dbReference>
<dbReference type="PANTHER" id="PTHR47926:SF471">
    <property type="entry name" value="DYW DOMAIN-CONTAINING PROTEIN"/>
    <property type="match status" value="1"/>
</dbReference>
<dbReference type="GO" id="GO:0009451">
    <property type="term" value="P:RNA modification"/>
    <property type="evidence" value="ECO:0007669"/>
    <property type="project" value="InterPro"/>
</dbReference>
<protein>
    <submittedName>
        <fullName evidence="4">Putative Pentatricopeptide repeat-containing protein, chloroplastic</fullName>
    </submittedName>
</protein>
<evidence type="ECO:0000313" key="5">
    <source>
        <dbReference type="Proteomes" id="UP000797356"/>
    </source>
</evidence>
<dbReference type="InterPro" id="IPR002885">
    <property type="entry name" value="PPR_rpt"/>
</dbReference>
<dbReference type="Pfam" id="PF01535">
    <property type="entry name" value="PPR"/>
    <property type="match status" value="3"/>
</dbReference>
<dbReference type="OrthoDB" id="733157at2759"/>
<sequence>MAHALSLPAKTTPPLPLRPGSPCRPKTTIATTVPQTPAANKHPVLQPLKHRVIRLADRGRLDDALSTLDLMARRGVPADLVTYSVLLRSCIRFRDLARGRLLHRCLLDSALPLDSVVTNSLITLYSKCGDWDAAFSIFEEMGNRRNLVSWTTMISSAAQNGMEEAAIEMFCEMLETGFSPNEFSFSSVIQACSNTKFMSVGRVVLGSVIKTGFFPWDVSVGCALIDMFAKNHDLVSARKVFDRMLDRNLVAWTLMITRYGQHGHGKEAISLFLDMVLDGFEPDRFTISSVISACTELESMKLGRQLHSLAIRNGFASDTYIGCSLVDMYAKCAVGVHSHVVKSGLASVNFVGNSLVNMYARSGRMEDAIKAFDVLYEKNIISYNAIIDGYLKNSNAEEALELLHQTESMDIGVSAFTFASLLSSAASIGMMSKGQQLHAQLLKAGFGSDKGIGNSLISMYSRCGDIEDACRVFDDMDDHNVISWTSMVTGFAKHGFANQALGLFHEMISTGAKPNEVKAKKAKETCQWLWKNALAGARGERPQQEQ</sequence>
<feature type="region of interest" description="Disordered" evidence="3">
    <location>
        <begin position="1"/>
        <end position="23"/>
    </location>
</feature>
<reference evidence="4" key="2">
    <citation type="submission" date="2019-07" db="EMBL/GenBank/DDBJ databases">
        <authorList>
            <person name="Yang Y."/>
            <person name="Bocs S."/>
            <person name="Baudouin L."/>
        </authorList>
    </citation>
    <scope>NUCLEOTIDE SEQUENCE</scope>
    <source>
        <tissue evidence="4">Spear leaf of Hainan Tall coconut</tissue>
    </source>
</reference>
<dbReference type="PANTHER" id="PTHR47926">
    <property type="entry name" value="PENTATRICOPEPTIDE REPEAT-CONTAINING PROTEIN"/>
    <property type="match status" value="1"/>
</dbReference>
<evidence type="ECO:0000256" key="1">
    <source>
        <dbReference type="ARBA" id="ARBA00022737"/>
    </source>
</evidence>
<dbReference type="InterPro" id="IPR011990">
    <property type="entry name" value="TPR-like_helical_dom_sf"/>
</dbReference>
<reference evidence="4" key="1">
    <citation type="journal article" date="2017" name="Gigascience">
        <title>The genome draft of coconut (Cocos nucifera).</title>
        <authorList>
            <person name="Xiao Y."/>
            <person name="Xu P."/>
            <person name="Fan H."/>
            <person name="Baudouin L."/>
            <person name="Xia W."/>
            <person name="Bocs S."/>
            <person name="Xu J."/>
            <person name="Li Q."/>
            <person name="Guo A."/>
            <person name="Zhou L."/>
            <person name="Li J."/>
            <person name="Wu Y."/>
            <person name="Ma Z."/>
            <person name="Armero A."/>
            <person name="Issali A.E."/>
            <person name="Liu N."/>
            <person name="Peng M."/>
            <person name="Yang Y."/>
        </authorList>
    </citation>
    <scope>NUCLEOTIDE SEQUENCE</scope>
    <source>
        <tissue evidence="4">Spear leaf of Hainan Tall coconut</tissue>
    </source>
</reference>
<feature type="repeat" description="PPR" evidence="2">
    <location>
        <begin position="248"/>
        <end position="282"/>
    </location>
</feature>
<feature type="repeat" description="PPR" evidence="2">
    <location>
        <begin position="146"/>
        <end position="180"/>
    </location>
</feature>
<evidence type="ECO:0000256" key="2">
    <source>
        <dbReference type="PROSITE-ProRule" id="PRU00708"/>
    </source>
</evidence>
<dbReference type="FunFam" id="1.25.40.10:FF:000721">
    <property type="entry name" value="Empty pericarp7"/>
    <property type="match status" value="1"/>
</dbReference>
<evidence type="ECO:0000313" key="4">
    <source>
        <dbReference type="EMBL" id="KAG1335200.1"/>
    </source>
</evidence>
<proteinExistence type="predicted"/>
<name>A0A8K0MZ62_COCNU</name>
<feature type="repeat" description="PPR" evidence="2">
    <location>
        <begin position="379"/>
        <end position="413"/>
    </location>
</feature>
<dbReference type="Gene3D" id="1.25.40.10">
    <property type="entry name" value="Tetratricopeptide repeat domain"/>
    <property type="match status" value="5"/>
</dbReference>
<dbReference type="Pfam" id="PF13041">
    <property type="entry name" value="PPR_2"/>
    <property type="match status" value="3"/>
</dbReference>
<keyword evidence="5" id="KW-1185">Reference proteome</keyword>
<dbReference type="AlphaFoldDB" id="A0A8K0MZ62"/>
<feature type="repeat" description="PPR" evidence="2">
    <location>
        <begin position="449"/>
        <end position="479"/>
    </location>
</feature>
<accession>A0A8K0MZ62</accession>
<dbReference type="Proteomes" id="UP000797356">
    <property type="component" value="Chromosome 3"/>
</dbReference>
<feature type="repeat" description="PPR" evidence="2">
    <location>
        <begin position="114"/>
        <end position="144"/>
    </location>
</feature>
<dbReference type="PROSITE" id="PS51375">
    <property type="entry name" value="PPR"/>
    <property type="match status" value="6"/>
</dbReference>
<keyword evidence="1" id="KW-0677">Repeat</keyword>
<evidence type="ECO:0000256" key="3">
    <source>
        <dbReference type="SAM" id="MobiDB-lite"/>
    </source>
</evidence>
<dbReference type="InterPro" id="IPR046960">
    <property type="entry name" value="PPR_At4g14850-like_plant"/>
</dbReference>
<gene>
    <name evidence="4" type="ORF">COCNU_03G013190</name>
</gene>
<comment type="caution">
    <text evidence="4">The sequence shown here is derived from an EMBL/GenBank/DDBJ whole genome shotgun (WGS) entry which is preliminary data.</text>
</comment>
<dbReference type="EMBL" id="CM017874">
    <property type="protein sequence ID" value="KAG1335200.1"/>
    <property type="molecule type" value="Genomic_DNA"/>
</dbReference>
<organism evidence="4 5">
    <name type="scientific">Cocos nucifera</name>
    <name type="common">Coconut palm</name>
    <dbReference type="NCBI Taxonomy" id="13894"/>
    <lineage>
        <taxon>Eukaryota</taxon>
        <taxon>Viridiplantae</taxon>
        <taxon>Streptophyta</taxon>
        <taxon>Embryophyta</taxon>
        <taxon>Tracheophyta</taxon>
        <taxon>Spermatophyta</taxon>
        <taxon>Magnoliopsida</taxon>
        <taxon>Liliopsida</taxon>
        <taxon>Arecaceae</taxon>
        <taxon>Arecoideae</taxon>
        <taxon>Cocoseae</taxon>
        <taxon>Attaleinae</taxon>
        <taxon>Cocos</taxon>
    </lineage>
</organism>
<feature type="repeat" description="PPR" evidence="2">
    <location>
        <begin position="480"/>
        <end position="514"/>
    </location>
</feature>
<dbReference type="NCBIfam" id="TIGR00756">
    <property type="entry name" value="PPR"/>
    <property type="match status" value="7"/>
</dbReference>
<dbReference type="FunFam" id="1.25.40.10:FF:000344">
    <property type="entry name" value="Pentatricopeptide repeat-containing protein"/>
    <property type="match status" value="1"/>
</dbReference>